<dbReference type="InterPro" id="IPR038765">
    <property type="entry name" value="Papain-like_cys_pep_sf"/>
</dbReference>
<gene>
    <name evidence="5" type="ORF">D9757_015374</name>
</gene>
<dbReference type="SUPFAM" id="SSF54001">
    <property type="entry name" value="Cysteine proteinases"/>
    <property type="match status" value="1"/>
</dbReference>
<dbReference type="GO" id="GO:0006508">
    <property type="term" value="P:proteolysis"/>
    <property type="evidence" value="ECO:0007669"/>
    <property type="project" value="UniProtKB-KW"/>
</dbReference>
<sequence length="851" mass="96633">MLPQALLTSIQMPKFQSQTCDNPRGCTQTLIQPFGMVRVCSAEVLSRLLGLAFDIYPWVPTRELTSHSFNVDESISQISGPKTDDDALTVLQRIEQLSKSAHQFLDLRLIGDSLALAFKHHERLVSQKNITVFLCNCDRLMRRLLNVAEGTETCLFDWLDTHPTATALKLRALMVNLPSCQMVLIQNVSVRSWNALGPTRWLDDEIMNYFIKKWCSGSESRKTLGLSTWFAGRFIFADNRCMRARSDMLTMEDEMIVSHWCRAAEKDQGLHTGSWDRVFIPINENNLHWYSACINFNEKRIDIYDSLAEVFLSNKRKPMELKKNTPTMLILMWLTEVLSRLRGREVQLKNQTSTAWRCDPHRSVNAVPRHLPYAVLTNPPYQLGPVSSKLRTVMYDNSLPISTSLEKDILVLSTILILPRKISAWATPLDDDKWQDAISTLLNVDGGSSHAIAGRITATSVKCVVYSELGTNHNLQQHLQPNDQRGASLLEHWSKIDGTFTSESHARDIFDIIEHFRHGHQDSNDLLLFTQYRSSQHIAQILKDMADYFGELSPFVIVEGCLDPITVHSKLWEHSFELTLDDYEGLVKATHISRPGAPISTRDTDVRILTTLVSCFNTLRPVWSHILSLPVDGLHRALTAAEQRNETRQRTLWRYQHNCSTTGVDNVHARLFNNNRLLPRYNEVPPYLRVIQCIAKITSWYNAAVSLGSYATKILNQRTLEVEWFTTNAIASVSTMPSCTNEEAFSILKAISIDQPTYLIVNELRNLTASGSVHAEAALMTHAYYKSDLDIQESETIALMLSASSSSSSSQRLSSDKKTFRLFTLDEEAEEEGRAFLKHSAPRRPKRVHSV</sequence>
<organism evidence="5 6">
    <name type="scientific">Collybiopsis confluens</name>
    <dbReference type="NCBI Taxonomy" id="2823264"/>
    <lineage>
        <taxon>Eukaryota</taxon>
        <taxon>Fungi</taxon>
        <taxon>Dikarya</taxon>
        <taxon>Basidiomycota</taxon>
        <taxon>Agaricomycotina</taxon>
        <taxon>Agaricomycetes</taxon>
        <taxon>Agaricomycetidae</taxon>
        <taxon>Agaricales</taxon>
        <taxon>Marasmiineae</taxon>
        <taxon>Omphalotaceae</taxon>
        <taxon>Collybiopsis</taxon>
    </lineage>
</organism>
<evidence type="ECO:0000256" key="2">
    <source>
        <dbReference type="ARBA" id="ARBA00022670"/>
    </source>
</evidence>
<accession>A0A8H5FNT1</accession>
<dbReference type="Proteomes" id="UP000518752">
    <property type="component" value="Unassembled WGS sequence"/>
</dbReference>
<reference evidence="5 6" key="1">
    <citation type="journal article" date="2020" name="ISME J.">
        <title>Uncovering the hidden diversity of litter-decomposition mechanisms in mushroom-forming fungi.</title>
        <authorList>
            <person name="Floudas D."/>
            <person name="Bentzer J."/>
            <person name="Ahren D."/>
            <person name="Johansson T."/>
            <person name="Persson P."/>
            <person name="Tunlid A."/>
        </authorList>
    </citation>
    <scope>NUCLEOTIDE SEQUENCE [LARGE SCALE GENOMIC DNA]</scope>
    <source>
        <strain evidence="5 6">CBS 406.79</strain>
    </source>
</reference>
<dbReference type="InterPro" id="IPR003653">
    <property type="entry name" value="Peptidase_C48_C"/>
</dbReference>
<dbReference type="PROSITE" id="PS50600">
    <property type="entry name" value="ULP_PROTEASE"/>
    <property type="match status" value="1"/>
</dbReference>
<dbReference type="GO" id="GO:0008234">
    <property type="term" value="F:cysteine-type peptidase activity"/>
    <property type="evidence" value="ECO:0007669"/>
    <property type="project" value="InterPro"/>
</dbReference>
<evidence type="ECO:0000256" key="3">
    <source>
        <dbReference type="ARBA" id="ARBA00022801"/>
    </source>
</evidence>
<comment type="caution">
    <text evidence="5">The sequence shown here is derived from an EMBL/GenBank/DDBJ whole genome shotgun (WGS) entry which is preliminary data.</text>
</comment>
<dbReference type="AlphaFoldDB" id="A0A8H5FNT1"/>
<evidence type="ECO:0000256" key="1">
    <source>
        <dbReference type="ARBA" id="ARBA00005234"/>
    </source>
</evidence>
<keyword evidence="3" id="KW-0378">Hydrolase</keyword>
<evidence type="ECO:0000259" key="4">
    <source>
        <dbReference type="PROSITE" id="PS50600"/>
    </source>
</evidence>
<proteinExistence type="inferred from homology"/>
<dbReference type="EMBL" id="JAACJN010000467">
    <property type="protein sequence ID" value="KAF5343198.1"/>
    <property type="molecule type" value="Genomic_DNA"/>
</dbReference>
<dbReference type="GO" id="GO:0019783">
    <property type="term" value="F:ubiquitin-like protein peptidase activity"/>
    <property type="evidence" value="ECO:0007669"/>
    <property type="project" value="UniProtKB-ARBA"/>
</dbReference>
<evidence type="ECO:0000313" key="6">
    <source>
        <dbReference type="Proteomes" id="UP000518752"/>
    </source>
</evidence>
<protein>
    <recommendedName>
        <fullName evidence="4">Ubiquitin-like protease family profile domain-containing protein</fullName>
    </recommendedName>
</protein>
<dbReference type="Pfam" id="PF02902">
    <property type="entry name" value="Peptidase_C48"/>
    <property type="match status" value="1"/>
</dbReference>
<keyword evidence="2" id="KW-0645">Protease</keyword>
<evidence type="ECO:0000313" key="5">
    <source>
        <dbReference type="EMBL" id="KAF5343198.1"/>
    </source>
</evidence>
<dbReference type="Gene3D" id="3.40.395.10">
    <property type="entry name" value="Adenoviral Proteinase, Chain A"/>
    <property type="match status" value="1"/>
</dbReference>
<name>A0A8H5FNT1_9AGAR</name>
<dbReference type="OrthoDB" id="3052212at2759"/>
<comment type="similarity">
    <text evidence="1">Belongs to the peptidase C48 family.</text>
</comment>
<keyword evidence="6" id="KW-1185">Reference proteome</keyword>
<feature type="domain" description="Ubiquitin-like protease family profile" evidence="4">
    <location>
        <begin position="186"/>
        <end position="851"/>
    </location>
</feature>